<feature type="chain" id="PRO_5046536140" evidence="2">
    <location>
        <begin position="19"/>
        <end position="325"/>
    </location>
</feature>
<dbReference type="PIRSF" id="PIRSF017082">
    <property type="entry name" value="YflP"/>
    <property type="match status" value="1"/>
</dbReference>
<dbReference type="CDD" id="cd07012">
    <property type="entry name" value="PBP2_Bug_TTT"/>
    <property type="match status" value="1"/>
</dbReference>
<comment type="similarity">
    <text evidence="1">Belongs to the UPF0065 (bug) family.</text>
</comment>
<name>A0ABQ1VAC0_9NOCA</name>
<dbReference type="Gene3D" id="3.40.190.150">
    <property type="entry name" value="Bordetella uptake gene, domain 1"/>
    <property type="match status" value="1"/>
</dbReference>
<dbReference type="InterPro" id="IPR005064">
    <property type="entry name" value="BUG"/>
</dbReference>
<dbReference type="Pfam" id="PF03401">
    <property type="entry name" value="TctC"/>
    <property type="match status" value="1"/>
</dbReference>
<keyword evidence="2" id="KW-0732">Signal</keyword>
<keyword evidence="4" id="KW-1185">Reference proteome</keyword>
<proteinExistence type="inferred from homology"/>
<accession>A0ABQ1VAC0</accession>
<organism evidence="3 4">
    <name type="scientific">Williamsia phyllosphaerae</name>
    <dbReference type="NCBI Taxonomy" id="885042"/>
    <lineage>
        <taxon>Bacteria</taxon>
        <taxon>Bacillati</taxon>
        <taxon>Actinomycetota</taxon>
        <taxon>Actinomycetes</taxon>
        <taxon>Mycobacteriales</taxon>
        <taxon>Nocardiaceae</taxon>
        <taxon>Williamsia</taxon>
    </lineage>
</organism>
<dbReference type="PANTHER" id="PTHR42928">
    <property type="entry name" value="TRICARBOXYLATE-BINDING PROTEIN"/>
    <property type="match status" value="1"/>
</dbReference>
<dbReference type="SUPFAM" id="SSF53850">
    <property type="entry name" value="Periplasmic binding protein-like II"/>
    <property type="match status" value="1"/>
</dbReference>
<protein>
    <submittedName>
        <fullName evidence="3">C4-dicarboxylate ABC transporter substrate-binding protein</fullName>
    </submittedName>
</protein>
<comment type="caution">
    <text evidence="3">The sequence shown here is derived from an EMBL/GenBank/DDBJ whole genome shotgun (WGS) entry which is preliminary data.</text>
</comment>
<dbReference type="InterPro" id="IPR042100">
    <property type="entry name" value="Bug_dom1"/>
</dbReference>
<evidence type="ECO:0000313" key="4">
    <source>
        <dbReference type="Proteomes" id="UP000632454"/>
    </source>
</evidence>
<dbReference type="PANTHER" id="PTHR42928:SF3">
    <property type="entry name" value="UPF0065 PROTEIN YFLP"/>
    <property type="match status" value="1"/>
</dbReference>
<dbReference type="Gene3D" id="3.40.190.10">
    <property type="entry name" value="Periplasmic binding protein-like II"/>
    <property type="match status" value="1"/>
</dbReference>
<feature type="signal peptide" evidence="2">
    <location>
        <begin position="1"/>
        <end position="18"/>
    </location>
</feature>
<evidence type="ECO:0000256" key="1">
    <source>
        <dbReference type="ARBA" id="ARBA00006987"/>
    </source>
</evidence>
<sequence length="325" mass="33739">MRLTTALAALAATVLVMAGCADSDSRQPDSATAYPSGPVTMSAGAGPGSGFDLTIRAVVDALRADKIVTVGLPVQNKPGGAGADLLATMVRDHRGADDQIAVTSLSMMLNQLEGRSPYGYADVTMIARLMTEYFVVVTGSASPSANLGEVMAAIKADPSSVRVGAAADDQAPFDLLVSATGGDPSKVRYIDVEGGADQTAALRNDTVDVAIGGVSEFAGAVRDRTLRALGVLAENRVPGLDAPTAREQGLDVTLSNWRGLYGPPDMPASAVDYWRNALGDMVKSPAWIAIAQRSQFTTTFSTGDDLQKFLANTQSDVKTALDAQK</sequence>
<dbReference type="PROSITE" id="PS51257">
    <property type="entry name" value="PROKAR_LIPOPROTEIN"/>
    <property type="match status" value="1"/>
</dbReference>
<evidence type="ECO:0000313" key="3">
    <source>
        <dbReference type="EMBL" id="GGF43450.1"/>
    </source>
</evidence>
<gene>
    <name evidence="3" type="ORF">GCM10007298_43890</name>
</gene>
<reference evidence="4" key="1">
    <citation type="journal article" date="2019" name="Int. J. Syst. Evol. Microbiol.">
        <title>The Global Catalogue of Microorganisms (GCM) 10K type strain sequencing project: providing services to taxonomists for standard genome sequencing and annotation.</title>
        <authorList>
            <consortium name="The Broad Institute Genomics Platform"/>
            <consortium name="The Broad Institute Genome Sequencing Center for Infectious Disease"/>
            <person name="Wu L."/>
            <person name="Ma J."/>
        </authorList>
    </citation>
    <scope>NUCLEOTIDE SEQUENCE [LARGE SCALE GENOMIC DNA]</scope>
    <source>
        <strain evidence="4">CCM 7855</strain>
    </source>
</reference>
<dbReference type="EMBL" id="BMCS01000003">
    <property type="protein sequence ID" value="GGF43450.1"/>
    <property type="molecule type" value="Genomic_DNA"/>
</dbReference>
<dbReference type="Proteomes" id="UP000632454">
    <property type="component" value="Unassembled WGS sequence"/>
</dbReference>
<dbReference type="RefSeq" id="WP_188492927.1">
    <property type="nucleotide sequence ID" value="NZ_BMCS01000003.1"/>
</dbReference>
<evidence type="ECO:0000256" key="2">
    <source>
        <dbReference type="SAM" id="SignalP"/>
    </source>
</evidence>